<evidence type="ECO:0000313" key="1">
    <source>
        <dbReference type="EMBL" id="QCX01008.1"/>
    </source>
</evidence>
<evidence type="ECO:0000313" key="2">
    <source>
        <dbReference type="Proteomes" id="UP000310017"/>
    </source>
</evidence>
<accession>A0A5B7SVE9</accession>
<protein>
    <submittedName>
        <fullName evidence="1">Uncharacterized protein</fullName>
    </submittedName>
</protein>
<dbReference type="AlphaFoldDB" id="A0A5B7SVE9"/>
<dbReference type="OrthoDB" id="1436858at2"/>
<dbReference type="Proteomes" id="UP000310017">
    <property type="component" value="Chromosome"/>
</dbReference>
<gene>
    <name evidence="1" type="ORF">FGM00_13125</name>
</gene>
<proteinExistence type="predicted"/>
<keyword evidence="2" id="KW-1185">Reference proteome</keyword>
<dbReference type="EMBL" id="CP040710">
    <property type="protein sequence ID" value="QCX01008.1"/>
    <property type="molecule type" value="Genomic_DNA"/>
</dbReference>
<name>A0A5B7SVE9_9FLAO</name>
<dbReference type="KEGG" id="asag:FGM00_13125"/>
<organism evidence="1 2">
    <name type="scientific">Aggregatimonas sangjinii</name>
    <dbReference type="NCBI Taxonomy" id="2583587"/>
    <lineage>
        <taxon>Bacteria</taxon>
        <taxon>Pseudomonadati</taxon>
        <taxon>Bacteroidota</taxon>
        <taxon>Flavobacteriia</taxon>
        <taxon>Flavobacteriales</taxon>
        <taxon>Flavobacteriaceae</taxon>
        <taxon>Aggregatimonas</taxon>
    </lineage>
</organism>
<sequence>MKKYLIIIFLFTLYLQSCQQEVDTTFLITNEKVGMLDKSSLARDVELIFAKDSVVKDTTALNLGNKAKKLKIYEKGGRHLLTLTPSADSIPQIENVRFEDPRFTTEKGVNIKSTFKEIKEAYTIKKVITSTNNVLLLVKESDVYFTISKEELPSSLRYASSKNIDAVQIPDKAKIKYMMLGWN</sequence>
<dbReference type="RefSeq" id="WP_138853351.1">
    <property type="nucleotide sequence ID" value="NZ_CP040710.1"/>
</dbReference>
<reference evidence="1 2" key="1">
    <citation type="submission" date="2019-05" db="EMBL/GenBank/DDBJ databases">
        <title>Genome sequencing of F202Z8.</title>
        <authorList>
            <person name="Kwon Y.M."/>
        </authorList>
    </citation>
    <scope>NUCLEOTIDE SEQUENCE [LARGE SCALE GENOMIC DNA]</scope>
    <source>
        <strain evidence="1 2">F202Z8</strain>
    </source>
</reference>